<gene>
    <name evidence="6" type="ORF">COX47_03985</name>
</gene>
<keyword evidence="1" id="KW-0808">Transferase</keyword>
<dbReference type="FunFam" id="3.40.50.1380:FF:000001">
    <property type="entry name" value="Bifunctional purine biosynthesis protein PurH"/>
    <property type="match status" value="1"/>
</dbReference>
<evidence type="ECO:0000256" key="2">
    <source>
        <dbReference type="ARBA" id="ARBA00022755"/>
    </source>
</evidence>
<dbReference type="GO" id="GO:0004643">
    <property type="term" value="F:phosphoribosylaminoimidazolecarboxamide formyltransferase activity"/>
    <property type="evidence" value="ECO:0007669"/>
    <property type="project" value="InterPro"/>
</dbReference>
<organism evidence="6 7">
    <name type="scientific">Candidatus Roizmanbacteria bacterium CG23_combo_of_CG06-09_8_20_14_all_35_49</name>
    <dbReference type="NCBI Taxonomy" id="1974863"/>
    <lineage>
        <taxon>Bacteria</taxon>
        <taxon>Candidatus Roizmaniibacteriota</taxon>
    </lineage>
</organism>
<dbReference type="Pfam" id="PF02142">
    <property type="entry name" value="MGS"/>
    <property type="match status" value="1"/>
</dbReference>
<reference evidence="6 7" key="1">
    <citation type="submission" date="2017-09" db="EMBL/GenBank/DDBJ databases">
        <title>Depth-based differentiation of microbial function through sediment-hosted aquifers and enrichment of novel symbionts in the deep terrestrial subsurface.</title>
        <authorList>
            <person name="Probst A.J."/>
            <person name="Ladd B."/>
            <person name="Jarett J.K."/>
            <person name="Geller-Mcgrath D.E."/>
            <person name="Sieber C.M."/>
            <person name="Emerson J.B."/>
            <person name="Anantharaman K."/>
            <person name="Thomas B.C."/>
            <person name="Malmstrom R."/>
            <person name="Stieglmeier M."/>
            <person name="Klingl A."/>
            <person name="Woyke T."/>
            <person name="Ryan C.M."/>
            <person name="Banfield J.F."/>
        </authorList>
    </citation>
    <scope>NUCLEOTIDE SEQUENCE [LARGE SCALE GENOMIC DNA]</scope>
    <source>
        <strain evidence="6">CG23_combo_of_CG06-09_8_20_14_all_35_49</strain>
    </source>
</reference>
<keyword evidence="4" id="KW-0511">Multifunctional enzyme</keyword>
<dbReference type="Gene3D" id="3.40.50.1380">
    <property type="entry name" value="Methylglyoxal synthase-like domain"/>
    <property type="match status" value="1"/>
</dbReference>
<dbReference type="PANTHER" id="PTHR11692:SF0">
    <property type="entry name" value="BIFUNCTIONAL PURINE BIOSYNTHESIS PROTEIN ATIC"/>
    <property type="match status" value="1"/>
</dbReference>
<dbReference type="PROSITE" id="PS51855">
    <property type="entry name" value="MGS"/>
    <property type="match status" value="1"/>
</dbReference>
<accession>A0A2G9Y614</accession>
<sequence length="176" mass="19748">MLQTLTVLISVYDKTGLIELVKRLSRKFNLKIISTGGTAKYLNANGFEVMEVAQVTGFPEILNGRVKTLHPKIFGGILAEKNNRQHLRELKKLGIGPIDMVVVNLYPFEQIDIGGVTLLRAAAKSWRTTIVAGQIKDYASITKKLSLKQRRQLAAKAFRLTGQYDRLIAKYLSYAR</sequence>
<dbReference type="CDD" id="cd01421">
    <property type="entry name" value="IMPCH"/>
    <property type="match status" value="1"/>
</dbReference>
<comment type="caution">
    <text evidence="6">The sequence shown here is derived from an EMBL/GenBank/DDBJ whole genome shotgun (WGS) entry which is preliminary data.</text>
</comment>
<evidence type="ECO:0000256" key="4">
    <source>
        <dbReference type="ARBA" id="ARBA00023268"/>
    </source>
</evidence>
<dbReference type="PANTHER" id="PTHR11692">
    <property type="entry name" value="BIFUNCTIONAL PURINE BIOSYNTHESIS PROTEIN PURH"/>
    <property type="match status" value="1"/>
</dbReference>
<name>A0A2G9Y614_9BACT</name>
<dbReference type="InterPro" id="IPR036914">
    <property type="entry name" value="MGS-like_dom_sf"/>
</dbReference>
<dbReference type="InterPro" id="IPR002695">
    <property type="entry name" value="PurH-like"/>
</dbReference>
<evidence type="ECO:0000256" key="3">
    <source>
        <dbReference type="ARBA" id="ARBA00022801"/>
    </source>
</evidence>
<keyword evidence="3 6" id="KW-0378">Hydrolase</keyword>
<dbReference type="EMBL" id="PCRE01000055">
    <property type="protein sequence ID" value="PIP14670.1"/>
    <property type="molecule type" value="Genomic_DNA"/>
</dbReference>
<proteinExistence type="predicted"/>
<dbReference type="GO" id="GO:0003937">
    <property type="term" value="F:IMP cyclohydrolase activity"/>
    <property type="evidence" value="ECO:0007669"/>
    <property type="project" value="InterPro"/>
</dbReference>
<dbReference type="Proteomes" id="UP000231025">
    <property type="component" value="Unassembled WGS sequence"/>
</dbReference>
<dbReference type="GO" id="GO:0005829">
    <property type="term" value="C:cytosol"/>
    <property type="evidence" value="ECO:0007669"/>
    <property type="project" value="TreeGrafter"/>
</dbReference>
<dbReference type="SMART" id="SM00851">
    <property type="entry name" value="MGS"/>
    <property type="match status" value="1"/>
</dbReference>
<dbReference type="AlphaFoldDB" id="A0A2G9Y614"/>
<evidence type="ECO:0000313" key="7">
    <source>
        <dbReference type="Proteomes" id="UP000231025"/>
    </source>
</evidence>
<keyword evidence="2" id="KW-0658">Purine biosynthesis</keyword>
<feature type="domain" description="MGS-like" evidence="5">
    <location>
        <begin position="1"/>
        <end position="133"/>
    </location>
</feature>
<protein>
    <submittedName>
        <fullName evidence="6">IMP cyclohydrolase</fullName>
    </submittedName>
</protein>
<dbReference type="SUPFAM" id="SSF52335">
    <property type="entry name" value="Methylglyoxal synthase-like"/>
    <property type="match status" value="1"/>
</dbReference>
<evidence type="ECO:0000313" key="6">
    <source>
        <dbReference type="EMBL" id="PIP14670.1"/>
    </source>
</evidence>
<evidence type="ECO:0000256" key="1">
    <source>
        <dbReference type="ARBA" id="ARBA00022679"/>
    </source>
</evidence>
<dbReference type="GO" id="GO:0006189">
    <property type="term" value="P:'de novo' IMP biosynthetic process"/>
    <property type="evidence" value="ECO:0007669"/>
    <property type="project" value="TreeGrafter"/>
</dbReference>
<evidence type="ECO:0000259" key="5">
    <source>
        <dbReference type="PROSITE" id="PS51855"/>
    </source>
</evidence>
<dbReference type="InterPro" id="IPR011607">
    <property type="entry name" value="MGS-like_dom"/>
</dbReference>